<evidence type="ECO:0000256" key="1">
    <source>
        <dbReference type="SAM" id="MobiDB-lite"/>
    </source>
</evidence>
<feature type="region of interest" description="Disordered" evidence="1">
    <location>
        <begin position="116"/>
        <end position="159"/>
    </location>
</feature>
<protein>
    <submittedName>
        <fullName evidence="2">Uncharacterized protein</fullName>
    </submittedName>
</protein>
<evidence type="ECO:0000313" key="2">
    <source>
        <dbReference type="EMBL" id="GAA3019557.1"/>
    </source>
</evidence>
<feature type="compositionally biased region" description="Low complexity" evidence="1">
    <location>
        <begin position="28"/>
        <end position="41"/>
    </location>
</feature>
<sequence length="159" mass="16566">MTDDKSTPLTPAGVEPTGPEPVSPEPAPESSGSESAGSELAGPERAESVATGDKSTSAKVGSVIPGWRLILSDAGRLWASREVPFSPVAFDAGAGRTVDADTLDALRAETGRQEAIAEEAQRQEEAQQQSAEKARQVTGEVREQTADEPREQVAGQVSP</sequence>
<name>A0ABN3Y5F8_9ACTN</name>
<proteinExistence type="predicted"/>
<feature type="compositionally biased region" description="Pro residues" evidence="1">
    <location>
        <begin position="18"/>
        <end position="27"/>
    </location>
</feature>
<keyword evidence="3" id="KW-1185">Reference proteome</keyword>
<dbReference type="Proteomes" id="UP001499930">
    <property type="component" value="Unassembled WGS sequence"/>
</dbReference>
<feature type="compositionally biased region" description="Basic and acidic residues" evidence="1">
    <location>
        <begin position="132"/>
        <end position="151"/>
    </location>
</feature>
<dbReference type="EMBL" id="BAAAWD010000014">
    <property type="protein sequence ID" value="GAA3019557.1"/>
    <property type="molecule type" value="Genomic_DNA"/>
</dbReference>
<organism evidence="2 3">
    <name type="scientific">Streptosporangium longisporum</name>
    <dbReference type="NCBI Taxonomy" id="46187"/>
    <lineage>
        <taxon>Bacteria</taxon>
        <taxon>Bacillati</taxon>
        <taxon>Actinomycetota</taxon>
        <taxon>Actinomycetes</taxon>
        <taxon>Streptosporangiales</taxon>
        <taxon>Streptosporangiaceae</taxon>
        <taxon>Streptosporangium</taxon>
    </lineage>
</organism>
<gene>
    <name evidence="2" type="ORF">GCM10017559_49660</name>
</gene>
<accession>A0ABN3Y5F8</accession>
<comment type="caution">
    <text evidence="2">The sequence shown here is derived from an EMBL/GenBank/DDBJ whole genome shotgun (WGS) entry which is preliminary data.</text>
</comment>
<reference evidence="2 3" key="1">
    <citation type="journal article" date="2019" name="Int. J. Syst. Evol. Microbiol.">
        <title>The Global Catalogue of Microorganisms (GCM) 10K type strain sequencing project: providing services to taxonomists for standard genome sequencing and annotation.</title>
        <authorList>
            <consortium name="The Broad Institute Genomics Platform"/>
            <consortium name="The Broad Institute Genome Sequencing Center for Infectious Disease"/>
            <person name="Wu L."/>
            <person name="Ma J."/>
        </authorList>
    </citation>
    <scope>NUCLEOTIDE SEQUENCE [LARGE SCALE GENOMIC DNA]</scope>
    <source>
        <strain evidence="2 3">JCM 3106</strain>
    </source>
</reference>
<feature type="region of interest" description="Disordered" evidence="1">
    <location>
        <begin position="1"/>
        <end position="65"/>
    </location>
</feature>
<dbReference type="RefSeq" id="WP_344899341.1">
    <property type="nucleotide sequence ID" value="NZ_BAAAWD010000014.1"/>
</dbReference>
<evidence type="ECO:0000313" key="3">
    <source>
        <dbReference type="Proteomes" id="UP001499930"/>
    </source>
</evidence>